<evidence type="ECO:0000313" key="12">
    <source>
        <dbReference type="EMBL" id="SSX09258.1"/>
    </source>
</evidence>
<dbReference type="Pfam" id="PF03901">
    <property type="entry name" value="Glyco_transf_22"/>
    <property type="match status" value="1"/>
</dbReference>
<evidence type="ECO:0000313" key="13">
    <source>
        <dbReference type="EMBL" id="SSX29160.1"/>
    </source>
</evidence>
<keyword evidence="3" id="KW-0337">GPI-anchor biosynthesis</keyword>
<evidence type="ECO:0000256" key="10">
    <source>
        <dbReference type="ARBA" id="ARBA00038466"/>
    </source>
</evidence>
<comment type="subcellular location">
    <subcellularLocation>
        <location evidence="1 11">Endoplasmic reticulum membrane</location>
        <topology evidence="1 11">Multi-pass membrane protein</topology>
    </subcellularLocation>
</comment>
<keyword evidence="6 11" id="KW-0812">Transmembrane</keyword>
<dbReference type="InterPro" id="IPR005599">
    <property type="entry name" value="GPI_mannosylTrfase"/>
</dbReference>
<proteinExistence type="inferred from homology"/>
<feature type="transmembrane region" description="Helical" evidence="11">
    <location>
        <begin position="276"/>
        <end position="298"/>
    </location>
</feature>
<dbReference type="EMBL" id="UFQT01001151">
    <property type="protein sequence ID" value="SSX29160.1"/>
    <property type="molecule type" value="Genomic_DNA"/>
</dbReference>
<dbReference type="OMA" id="PNFATHE"/>
<keyword evidence="5" id="KW-0808">Transferase</keyword>
<evidence type="ECO:0000256" key="8">
    <source>
        <dbReference type="ARBA" id="ARBA00022989"/>
    </source>
</evidence>
<dbReference type="GO" id="GO:0005789">
    <property type="term" value="C:endoplasmic reticulum membrane"/>
    <property type="evidence" value="ECO:0007669"/>
    <property type="project" value="UniProtKB-SubCell"/>
</dbReference>
<feature type="transmembrane region" description="Helical" evidence="11">
    <location>
        <begin position="384"/>
        <end position="403"/>
    </location>
</feature>
<name>A0A336KYH6_CULSO</name>
<keyword evidence="4 11" id="KW-0328">Glycosyltransferase</keyword>
<keyword evidence="8 11" id="KW-1133">Transmembrane helix</keyword>
<organism evidence="12">
    <name type="scientific">Culicoides sonorensis</name>
    <name type="common">Biting midge</name>
    <dbReference type="NCBI Taxonomy" id="179676"/>
    <lineage>
        <taxon>Eukaryota</taxon>
        <taxon>Metazoa</taxon>
        <taxon>Ecdysozoa</taxon>
        <taxon>Arthropoda</taxon>
        <taxon>Hexapoda</taxon>
        <taxon>Insecta</taxon>
        <taxon>Pterygota</taxon>
        <taxon>Neoptera</taxon>
        <taxon>Endopterygota</taxon>
        <taxon>Diptera</taxon>
        <taxon>Nematocera</taxon>
        <taxon>Chironomoidea</taxon>
        <taxon>Ceratopogonidae</taxon>
        <taxon>Ceratopogoninae</taxon>
        <taxon>Culicoides</taxon>
        <taxon>Monoculicoides</taxon>
    </lineage>
</organism>
<dbReference type="PANTHER" id="PTHR22760">
    <property type="entry name" value="GLYCOSYLTRANSFERASE"/>
    <property type="match status" value="1"/>
</dbReference>
<feature type="transmembrane region" description="Helical" evidence="11">
    <location>
        <begin position="230"/>
        <end position="255"/>
    </location>
</feature>
<dbReference type="GO" id="GO:0006506">
    <property type="term" value="P:GPI anchor biosynthetic process"/>
    <property type="evidence" value="ECO:0007669"/>
    <property type="project" value="UniProtKB-KW"/>
</dbReference>
<evidence type="ECO:0000256" key="1">
    <source>
        <dbReference type="ARBA" id="ARBA00004477"/>
    </source>
</evidence>
<feature type="transmembrane region" description="Helical" evidence="11">
    <location>
        <begin position="351"/>
        <end position="372"/>
    </location>
</feature>
<accession>A0A336KYH6</accession>
<feature type="transmembrane region" description="Helical" evidence="11">
    <location>
        <begin position="463"/>
        <end position="487"/>
    </location>
</feature>
<dbReference type="PANTHER" id="PTHR22760:SF3">
    <property type="entry name" value="GPI MANNOSYLTRANSFERASE 4"/>
    <property type="match status" value="1"/>
</dbReference>
<dbReference type="AlphaFoldDB" id="A0A336KYH6"/>
<evidence type="ECO:0000256" key="5">
    <source>
        <dbReference type="ARBA" id="ARBA00022679"/>
    </source>
</evidence>
<comment type="pathway">
    <text evidence="2">Glycolipid biosynthesis; glycosylphosphatidylinositol-anchor biosynthesis.</text>
</comment>
<feature type="transmembrane region" description="Helical" evidence="11">
    <location>
        <begin position="21"/>
        <end position="43"/>
    </location>
</feature>
<evidence type="ECO:0000256" key="6">
    <source>
        <dbReference type="ARBA" id="ARBA00022692"/>
    </source>
</evidence>
<evidence type="ECO:0000256" key="9">
    <source>
        <dbReference type="ARBA" id="ARBA00023136"/>
    </source>
</evidence>
<reference evidence="13" key="2">
    <citation type="submission" date="2018-07" db="EMBL/GenBank/DDBJ databases">
        <authorList>
            <person name="Quirk P.G."/>
            <person name="Krulwich T.A."/>
        </authorList>
    </citation>
    <scope>NUCLEOTIDE SEQUENCE</scope>
</reference>
<comment type="similarity">
    <text evidence="10">Belongs to the glycosyltransferase 22 family. PIGZ subfamily.</text>
</comment>
<gene>
    <name evidence="12" type="primary">CSON000927</name>
</gene>
<evidence type="ECO:0000256" key="11">
    <source>
        <dbReference type="RuleBase" id="RU363075"/>
    </source>
</evidence>
<dbReference type="GO" id="GO:0000026">
    <property type="term" value="F:alpha-1,2-mannosyltransferase activity"/>
    <property type="evidence" value="ECO:0007669"/>
    <property type="project" value="TreeGrafter"/>
</dbReference>
<evidence type="ECO:0000256" key="7">
    <source>
        <dbReference type="ARBA" id="ARBA00022824"/>
    </source>
</evidence>
<sequence length="688" mass="80742">MPNRLKLGTNIKALIYKDNALMHYVVLAFIRIVLVFVPQFGYIHPDEFFQTIEVMAGDEFKIDTIRTWEYNRTFPIRSAAIPFIYLRVPLNMYNLISRYLYYYFNLDMKCSYWLLVFPRIIMCAISFINDFCLYKICQIYGLKYHIRLLALGSSYVMLVYGTRTFSNTIEMALSSVLLWLVSDCMIHSNTVIYQKEFLDKKYYEAKSVVERVRFFKMRNRLPAHSFNKCFFIATICVFGVFNRPTFLVFGFPIVFQWLQRGMGTRTVTFVDFNFRILFLILSALPSLIFCIVADSFYYKYLTISELEHLDVGINNFVVTPLNFLRYNLNPVNTAEHGEHPKWIHVLVNLPLLYNVLGVITIVSFGYMVYRFGNQEYQYLPRAQSFVGLMISSIVCPVLALSFINHQEARFLIPITLPVILLHAPKLKTGFTNVNPFKIRYWLYDAFYKHVLAAEVSSKYLLRIWYIINLILTVFFGFIHQGGVYHLADHFSMAMVTKSNDVNLHLITSHIYDVPNYLLYLPSTSRLHVNPDTGHKYRRSKQFFMHEYGSMDLKNVYAKMKLLLDVNEMKKVTNKQHRYKIYFTIPTSKVEAWNQVFYNKSASSPIIQKKVKIFYPHLSTEALPDFYSHHPHEIEVTSDDKITPNQDKIENEDNLYSIEGALKKLSSIVHQFGLILYKIEIKSSQSRKN</sequence>
<keyword evidence="9 11" id="KW-0472">Membrane</keyword>
<evidence type="ECO:0000256" key="4">
    <source>
        <dbReference type="ARBA" id="ARBA00022676"/>
    </source>
</evidence>
<reference evidence="12" key="1">
    <citation type="submission" date="2018-04" db="EMBL/GenBank/DDBJ databases">
        <authorList>
            <person name="Go L.Y."/>
            <person name="Mitchell J.A."/>
        </authorList>
    </citation>
    <scope>NUCLEOTIDE SEQUENCE</scope>
    <source>
        <tissue evidence="12">Whole organism</tissue>
    </source>
</reference>
<feature type="transmembrane region" description="Helical" evidence="11">
    <location>
        <begin position="112"/>
        <end position="132"/>
    </location>
</feature>
<evidence type="ECO:0000256" key="3">
    <source>
        <dbReference type="ARBA" id="ARBA00022502"/>
    </source>
</evidence>
<keyword evidence="7 11" id="KW-0256">Endoplasmic reticulum</keyword>
<protein>
    <recommendedName>
        <fullName evidence="11">Mannosyltransferase</fullName>
        <ecNumber evidence="11">2.4.1.-</ecNumber>
    </recommendedName>
</protein>
<dbReference type="EMBL" id="UFQS01001151">
    <property type="protein sequence ID" value="SSX09258.1"/>
    <property type="molecule type" value="Genomic_DNA"/>
</dbReference>
<evidence type="ECO:0000256" key="2">
    <source>
        <dbReference type="ARBA" id="ARBA00004687"/>
    </source>
</evidence>
<dbReference type="EC" id="2.4.1.-" evidence="11"/>
<dbReference type="VEuPathDB" id="VectorBase:CSON000927"/>